<dbReference type="InterPro" id="IPR002763">
    <property type="entry name" value="DUF72"/>
</dbReference>
<organism evidence="1 2">
    <name type="scientific">Kaistella gelatinilytica</name>
    <dbReference type="NCBI Taxonomy" id="2787636"/>
    <lineage>
        <taxon>Bacteria</taxon>
        <taxon>Pseudomonadati</taxon>
        <taxon>Bacteroidota</taxon>
        <taxon>Flavobacteriia</taxon>
        <taxon>Flavobacteriales</taxon>
        <taxon>Weeksellaceae</taxon>
        <taxon>Chryseobacterium group</taxon>
        <taxon>Kaistella</taxon>
    </lineage>
</organism>
<dbReference type="EMBL" id="JADPVI010000001">
    <property type="protein sequence ID" value="MBF8456220.1"/>
    <property type="molecule type" value="Genomic_DNA"/>
</dbReference>
<gene>
    <name evidence="1" type="ORF">IV494_03405</name>
</gene>
<evidence type="ECO:0000313" key="1">
    <source>
        <dbReference type="EMBL" id="MBF8456220.1"/>
    </source>
</evidence>
<dbReference type="SUPFAM" id="SSF117396">
    <property type="entry name" value="TM1631-like"/>
    <property type="match status" value="1"/>
</dbReference>
<protein>
    <submittedName>
        <fullName evidence="1">DUF72 domain-containing protein</fullName>
    </submittedName>
</protein>
<evidence type="ECO:0000313" key="2">
    <source>
        <dbReference type="Proteomes" id="UP000660070"/>
    </source>
</evidence>
<dbReference type="PANTHER" id="PTHR30348:SF4">
    <property type="entry name" value="DUF72 DOMAIN-CONTAINING PROTEIN"/>
    <property type="match status" value="1"/>
</dbReference>
<accession>A0ABS0F933</accession>
<proteinExistence type="predicted"/>
<dbReference type="Pfam" id="PF01904">
    <property type="entry name" value="DUF72"/>
    <property type="match status" value="1"/>
</dbReference>
<name>A0ABS0F933_9FLAO</name>
<dbReference type="Proteomes" id="UP000660070">
    <property type="component" value="Unassembled WGS sequence"/>
</dbReference>
<dbReference type="InterPro" id="IPR036520">
    <property type="entry name" value="UPF0759_sf"/>
</dbReference>
<dbReference type="Gene3D" id="3.20.20.410">
    <property type="entry name" value="Protein of unknown function UPF0759"/>
    <property type="match status" value="1"/>
</dbReference>
<dbReference type="RefSeq" id="WP_196078756.1">
    <property type="nucleotide sequence ID" value="NZ_JADPVI010000001.1"/>
</dbReference>
<keyword evidence="2" id="KW-1185">Reference proteome</keyword>
<reference evidence="1 2" key="1">
    <citation type="submission" date="2020-11" db="EMBL/GenBank/DDBJ databases">
        <title>Kaistella gelatinilytica sp. nov., a flavobacterium isolated from Antarctic Soil.</title>
        <authorList>
            <person name="Li J."/>
        </authorList>
    </citation>
    <scope>NUCLEOTIDE SEQUENCE [LARGE SCALE GENOMIC DNA]</scope>
    <source>
        <strain evidence="1 2">G5-32</strain>
    </source>
</reference>
<sequence length="243" mass="28794">MKNKHYVGCSGFTERSWKGYFYPEELPSKEYLCYYSNKVNAVEINSTFYRRPTSKTLEKWHESTEKDFKFFIKIPKTISHVKKLQDTKEEVDAFFEHISSGLKDKLAGFLFQLPPSYHFTDENLELLIQTVNDNYLNVVEFRHQSWWNDEVLKKLQENKIVFAGVSFPKDIPDEVVINNDHFLYYRLHGVPVLFKSEYSKEELKMISEKIKRFKGTSFVFFNNTWGIAGIKNALELQQILKLK</sequence>
<comment type="caution">
    <text evidence="1">The sequence shown here is derived from an EMBL/GenBank/DDBJ whole genome shotgun (WGS) entry which is preliminary data.</text>
</comment>
<dbReference type="PANTHER" id="PTHR30348">
    <property type="entry name" value="UNCHARACTERIZED PROTEIN YECE"/>
    <property type="match status" value="1"/>
</dbReference>